<dbReference type="VEuPathDB" id="VectorBase:GPAI024597"/>
<dbReference type="EnsemblMetazoa" id="GPAI024597-RA">
    <property type="protein sequence ID" value="GPAI024597-PA"/>
    <property type="gene ID" value="GPAI024597"/>
</dbReference>
<evidence type="ECO:0000313" key="2">
    <source>
        <dbReference type="EnsemblMetazoa" id="GPAI024597-PA"/>
    </source>
</evidence>
<keyword evidence="1" id="KW-0472">Membrane</keyword>
<keyword evidence="3" id="KW-1185">Reference proteome</keyword>
<organism evidence="2 3">
    <name type="scientific">Glossina pallidipes</name>
    <name type="common">Tsetse fly</name>
    <dbReference type="NCBI Taxonomy" id="7398"/>
    <lineage>
        <taxon>Eukaryota</taxon>
        <taxon>Metazoa</taxon>
        <taxon>Ecdysozoa</taxon>
        <taxon>Arthropoda</taxon>
        <taxon>Hexapoda</taxon>
        <taxon>Insecta</taxon>
        <taxon>Pterygota</taxon>
        <taxon>Neoptera</taxon>
        <taxon>Endopterygota</taxon>
        <taxon>Diptera</taxon>
        <taxon>Brachycera</taxon>
        <taxon>Muscomorpha</taxon>
        <taxon>Hippoboscoidea</taxon>
        <taxon>Glossinidae</taxon>
        <taxon>Glossina</taxon>
    </lineage>
</organism>
<name>A0A1A9ZTN6_GLOPL</name>
<feature type="transmembrane region" description="Helical" evidence="1">
    <location>
        <begin position="71"/>
        <end position="91"/>
    </location>
</feature>
<accession>A0A1A9ZTN6</accession>
<reference evidence="3" key="1">
    <citation type="submission" date="2014-03" db="EMBL/GenBank/DDBJ databases">
        <authorList>
            <person name="Aksoy S."/>
            <person name="Warren W."/>
            <person name="Wilson R.K."/>
        </authorList>
    </citation>
    <scope>NUCLEOTIDE SEQUENCE [LARGE SCALE GENOMIC DNA]</scope>
    <source>
        <strain evidence="3">IAEA</strain>
    </source>
</reference>
<dbReference type="AlphaFoldDB" id="A0A1A9ZTN6"/>
<evidence type="ECO:0000256" key="1">
    <source>
        <dbReference type="SAM" id="Phobius"/>
    </source>
</evidence>
<dbReference type="Proteomes" id="UP000092445">
    <property type="component" value="Unassembled WGS sequence"/>
</dbReference>
<proteinExistence type="predicted"/>
<reference evidence="2" key="2">
    <citation type="submission" date="2020-05" db="UniProtKB">
        <authorList>
            <consortium name="EnsemblMetazoa"/>
        </authorList>
    </citation>
    <scope>IDENTIFICATION</scope>
    <source>
        <strain evidence="2">IAEA</strain>
    </source>
</reference>
<keyword evidence="1" id="KW-1133">Transmembrane helix</keyword>
<protein>
    <submittedName>
        <fullName evidence="2">Uncharacterized protein</fullName>
    </submittedName>
</protein>
<evidence type="ECO:0000313" key="3">
    <source>
        <dbReference type="Proteomes" id="UP000092445"/>
    </source>
</evidence>
<keyword evidence="1" id="KW-0812">Transmembrane</keyword>
<sequence length="150" mass="17030">MDGLRSVSILLYYLISRDQNCPANLTAYFEDVEAEVVNFLHTSPMGIVAHCTSILLFDRLLRVQKLLVQPVVGKLLDVALFIVIALLIYLVRSKVLRTANNRFLSTNDSHDISNKYDCLIIKQHTLVFVENEDRAKERIGLTQSIAQIKV</sequence>